<evidence type="ECO:0000313" key="2">
    <source>
        <dbReference type="EMBL" id="VVA91868.1"/>
    </source>
</evidence>
<evidence type="ECO:0000313" key="3">
    <source>
        <dbReference type="Proteomes" id="UP000489600"/>
    </source>
</evidence>
<proteinExistence type="predicted"/>
<dbReference type="EMBL" id="CABITT030000001">
    <property type="protein sequence ID" value="VVA91868.1"/>
    <property type="molecule type" value="Genomic_DNA"/>
</dbReference>
<keyword evidence="3" id="KW-1185">Reference proteome</keyword>
<keyword evidence="1" id="KW-0812">Transmembrane</keyword>
<accession>A0A565ATB5</accession>
<keyword evidence="1" id="KW-1133">Transmembrane helix</keyword>
<organism evidence="2 3">
    <name type="scientific">Arabis nemorensis</name>
    <dbReference type="NCBI Taxonomy" id="586526"/>
    <lineage>
        <taxon>Eukaryota</taxon>
        <taxon>Viridiplantae</taxon>
        <taxon>Streptophyta</taxon>
        <taxon>Embryophyta</taxon>
        <taxon>Tracheophyta</taxon>
        <taxon>Spermatophyta</taxon>
        <taxon>Magnoliopsida</taxon>
        <taxon>eudicotyledons</taxon>
        <taxon>Gunneridae</taxon>
        <taxon>Pentapetalae</taxon>
        <taxon>rosids</taxon>
        <taxon>malvids</taxon>
        <taxon>Brassicales</taxon>
        <taxon>Brassicaceae</taxon>
        <taxon>Arabideae</taxon>
        <taxon>Arabis</taxon>
    </lineage>
</organism>
<dbReference type="AlphaFoldDB" id="A0A565ATB5"/>
<reference evidence="2" key="1">
    <citation type="submission" date="2019-07" db="EMBL/GenBank/DDBJ databases">
        <authorList>
            <person name="Dittberner H."/>
        </authorList>
    </citation>
    <scope>NUCLEOTIDE SEQUENCE [LARGE SCALE GENOMIC DNA]</scope>
</reference>
<dbReference type="Proteomes" id="UP000489600">
    <property type="component" value="Unassembled WGS sequence"/>
</dbReference>
<dbReference type="PANTHER" id="PTHR34358">
    <property type="entry name" value="OS03G0411600 PROTEIN"/>
    <property type="match status" value="1"/>
</dbReference>
<gene>
    <name evidence="2" type="ORF">ANE_LOCUS2313</name>
</gene>
<dbReference type="OrthoDB" id="2020737at2759"/>
<evidence type="ECO:0000256" key="1">
    <source>
        <dbReference type="SAM" id="Phobius"/>
    </source>
</evidence>
<dbReference type="Pfam" id="PF06708">
    <property type="entry name" value="DUF1195"/>
    <property type="match status" value="1"/>
</dbReference>
<keyword evidence="1" id="KW-0472">Membrane</keyword>
<dbReference type="InterPro" id="IPR010608">
    <property type="entry name" value="DUF1195"/>
</dbReference>
<feature type="transmembrane region" description="Helical" evidence="1">
    <location>
        <begin position="32"/>
        <end position="53"/>
    </location>
</feature>
<name>A0A565ATB5_9BRAS</name>
<comment type="caution">
    <text evidence="2">The sequence shown here is derived from an EMBL/GenBank/DDBJ whole genome shotgun (WGS) entry which is preliminary data.</text>
</comment>
<sequence length="156" mass="17534">MKFDESQTLLPVRKPVNSGWLSRNRKRAGYKLWVLIAVLLLAFGSMLTGSVSLKGTGLFHSVDGGYGFPVADDLDILEIEEREKVVRRMWDVYGRSGGIKVPRFWREAFEAAYEFLTSDSADVRNGAVSDIAKLSLVRSFKHESTPAQPKQKSPRE</sequence>
<protein>
    <submittedName>
        <fullName evidence="2">Uncharacterized protein</fullName>
    </submittedName>
</protein>
<dbReference type="PANTHER" id="PTHR34358:SF13">
    <property type="entry name" value="GENOME ASSEMBLY, CHROMOSOME: A08"/>
    <property type="match status" value="1"/>
</dbReference>